<keyword evidence="3 5" id="KW-1133">Transmembrane helix</keyword>
<dbReference type="Proteomes" id="UP000320333">
    <property type="component" value="Unassembled WGS sequence"/>
</dbReference>
<keyword evidence="4 5" id="KW-0472">Membrane</keyword>
<organism evidence="7 8">
    <name type="scientific">Chytriomyces confervae</name>
    <dbReference type="NCBI Taxonomy" id="246404"/>
    <lineage>
        <taxon>Eukaryota</taxon>
        <taxon>Fungi</taxon>
        <taxon>Fungi incertae sedis</taxon>
        <taxon>Chytridiomycota</taxon>
        <taxon>Chytridiomycota incertae sedis</taxon>
        <taxon>Chytridiomycetes</taxon>
        <taxon>Chytridiales</taxon>
        <taxon>Chytriomycetaceae</taxon>
        <taxon>Chytriomyces</taxon>
    </lineage>
</organism>
<feature type="transmembrane region" description="Helical" evidence="5">
    <location>
        <begin position="93"/>
        <end position="113"/>
    </location>
</feature>
<dbReference type="Pfam" id="PF02535">
    <property type="entry name" value="Zip"/>
    <property type="match status" value="1"/>
</dbReference>
<keyword evidence="2 5" id="KW-0812">Transmembrane</keyword>
<name>A0A507EX08_9FUNG</name>
<evidence type="ECO:0000256" key="6">
    <source>
        <dbReference type="SAM" id="SignalP"/>
    </source>
</evidence>
<feature type="transmembrane region" description="Helical" evidence="5">
    <location>
        <begin position="133"/>
        <end position="157"/>
    </location>
</feature>
<dbReference type="GO" id="GO:0005385">
    <property type="term" value="F:zinc ion transmembrane transporter activity"/>
    <property type="evidence" value="ECO:0007669"/>
    <property type="project" value="TreeGrafter"/>
</dbReference>
<feature type="transmembrane region" description="Helical" evidence="5">
    <location>
        <begin position="286"/>
        <end position="307"/>
    </location>
</feature>
<feature type="transmembrane region" description="Helical" evidence="5">
    <location>
        <begin position="59"/>
        <end position="81"/>
    </location>
</feature>
<evidence type="ECO:0000256" key="3">
    <source>
        <dbReference type="ARBA" id="ARBA00022989"/>
    </source>
</evidence>
<dbReference type="GO" id="GO:0005886">
    <property type="term" value="C:plasma membrane"/>
    <property type="evidence" value="ECO:0007669"/>
    <property type="project" value="TreeGrafter"/>
</dbReference>
<protein>
    <recommendedName>
        <fullName evidence="9">Zinc/iron permease</fullName>
    </recommendedName>
</protein>
<comment type="caution">
    <text evidence="7">The sequence shown here is derived from an EMBL/GenBank/DDBJ whole genome shotgun (WGS) entry which is preliminary data.</text>
</comment>
<evidence type="ECO:0000256" key="5">
    <source>
        <dbReference type="SAM" id="Phobius"/>
    </source>
</evidence>
<evidence type="ECO:0000313" key="8">
    <source>
        <dbReference type="Proteomes" id="UP000320333"/>
    </source>
</evidence>
<evidence type="ECO:0000256" key="4">
    <source>
        <dbReference type="ARBA" id="ARBA00023136"/>
    </source>
</evidence>
<gene>
    <name evidence="7" type="ORF">CcCBS67573_g07196</name>
</gene>
<evidence type="ECO:0008006" key="9">
    <source>
        <dbReference type="Google" id="ProtNLM"/>
    </source>
</evidence>
<keyword evidence="8" id="KW-1185">Reference proteome</keyword>
<evidence type="ECO:0000313" key="7">
    <source>
        <dbReference type="EMBL" id="TPX68434.1"/>
    </source>
</evidence>
<evidence type="ECO:0000256" key="1">
    <source>
        <dbReference type="ARBA" id="ARBA00004141"/>
    </source>
</evidence>
<dbReference type="PANTHER" id="PTHR11040:SF44">
    <property type="entry name" value="PROTEIN ZNTC-RELATED"/>
    <property type="match status" value="1"/>
</dbReference>
<comment type="subcellular location">
    <subcellularLocation>
        <location evidence="1">Membrane</location>
        <topology evidence="1">Multi-pass membrane protein</topology>
    </subcellularLocation>
</comment>
<dbReference type="EMBL" id="QEAP01000357">
    <property type="protein sequence ID" value="TPX68434.1"/>
    <property type="molecule type" value="Genomic_DNA"/>
</dbReference>
<feature type="signal peptide" evidence="6">
    <location>
        <begin position="1"/>
        <end position="20"/>
    </location>
</feature>
<keyword evidence="6" id="KW-0732">Signal</keyword>
<reference evidence="7 8" key="1">
    <citation type="journal article" date="2019" name="Sci. Rep.">
        <title>Comparative genomics of chytrid fungi reveal insights into the obligate biotrophic and pathogenic lifestyle of Synchytrium endobioticum.</title>
        <authorList>
            <person name="van de Vossenberg B.T.L.H."/>
            <person name="Warris S."/>
            <person name="Nguyen H.D.T."/>
            <person name="van Gent-Pelzer M.P.E."/>
            <person name="Joly D.L."/>
            <person name="van de Geest H.C."/>
            <person name="Bonants P.J.M."/>
            <person name="Smith D.S."/>
            <person name="Levesque C.A."/>
            <person name="van der Lee T.A.J."/>
        </authorList>
    </citation>
    <scope>NUCLEOTIDE SEQUENCE [LARGE SCALE GENOMIC DNA]</scope>
    <source>
        <strain evidence="7 8">CBS 675.73</strain>
    </source>
</reference>
<feature type="chain" id="PRO_5021364474" description="Zinc/iron permease" evidence="6">
    <location>
        <begin position="21"/>
        <end position="350"/>
    </location>
</feature>
<feature type="transmembrane region" description="Helical" evidence="5">
    <location>
        <begin position="260"/>
        <end position="280"/>
    </location>
</feature>
<accession>A0A507EX08</accession>
<dbReference type="PANTHER" id="PTHR11040">
    <property type="entry name" value="ZINC/IRON TRANSPORTER"/>
    <property type="match status" value="1"/>
</dbReference>
<feature type="transmembrane region" description="Helical" evidence="5">
    <location>
        <begin position="225"/>
        <end position="248"/>
    </location>
</feature>
<proteinExistence type="predicted"/>
<evidence type="ECO:0000256" key="2">
    <source>
        <dbReference type="ARBA" id="ARBA00022692"/>
    </source>
</evidence>
<sequence>MSLRYNLFALLFAIAQTALAHTPGSPDDHDHEEELSALGNVTLDACAALGEEIQYNQNLHIGGIFILLAVSGLGVISTSMLSKLKMPMVSQLLLIFKMFGIGVLASTAWMHILPSAFEDFGNPCLDAGWQKFGVGYVGLFGLIAAFIAQQMEMLFVGRSMIKSTQDKDAVTLSPAMTIEDGAVGPHSHHTENKEMTVILLEAGIMFHSVIIGLTLGVAADDEFTSLLAAICFHQLFEGMALGVMIGALNLKRIQKVALCILYPITTPVGIAIGVGVHNAFNPNSHGLILTQGILNSLSAGILFYNTYTELMSEEISHNVAFRAYAPSFKAVCFLAMYIGAAAMAILAIWA</sequence>
<dbReference type="STRING" id="246404.A0A507EX08"/>
<dbReference type="InterPro" id="IPR003689">
    <property type="entry name" value="ZIP"/>
</dbReference>
<dbReference type="OrthoDB" id="448280at2759"/>
<dbReference type="AlphaFoldDB" id="A0A507EX08"/>
<feature type="transmembrane region" description="Helical" evidence="5">
    <location>
        <begin position="197"/>
        <end position="219"/>
    </location>
</feature>
<feature type="transmembrane region" description="Helical" evidence="5">
    <location>
        <begin position="328"/>
        <end position="349"/>
    </location>
</feature>